<dbReference type="InterPro" id="IPR011006">
    <property type="entry name" value="CheY-like_superfamily"/>
</dbReference>
<keyword evidence="5" id="KW-0804">Transcription</keyword>
<dbReference type="GO" id="GO:0006355">
    <property type="term" value="P:regulation of DNA-templated transcription"/>
    <property type="evidence" value="ECO:0007669"/>
    <property type="project" value="InterPro"/>
</dbReference>
<dbReference type="GO" id="GO:0000160">
    <property type="term" value="P:phosphorelay signal transduction system"/>
    <property type="evidence" value="ECO:0007669"/>
    <property type="project" value="InterPro"/>
</dbReference>
<evidence type="ECO:0000256" key="4">
    <source>
        <dbReference type="ARBA" id="ARBA00023125"/>
    </source>
</evidence>
<evidence type="ECO:0000313" key="9">
    <source>
        <dbReference type="EMBL" id="VAW52602.1"/>
    </source>
</evidence>
<dbReference type="Gene3D" id="1.10.8.60">
    <property type="match status" value="1"/>
</dbReference>
<dbReference type="Pfam" id="PF00072">
    <property type="entry name" value="Response_reg"/>
    <property type="match status" value="1"/>
</dbReference>
<dbReference type="InterPro" id="IPR025944">
    <property type="entry name" value="Sigma_54_int_dom_CS"/>
</dbReference>
<keyword evidence="2" id="KW-0067">ATP-binding</keyword>
<dbReference type="InterPro" id="IPR002078">
    <property type="entry name" value="Sigma_54_int"/>
</dbReference>
<name>A0A3B0WMU2_9ZZZZ</name>
<dbReference type="Gene3D" id="3.40.50.300">
    <property type="entry name" value="P-loop containing nucleotide triphosphate hydrolases"/>
    <property type="match status" value="1"/>
</dbReference>
<dbReference type="PROSITE" id="PS50045">
    <property type="entry name" value="SIGMA54_INTERACT_4"/>
    <property type="match status" value="1"/>
</dbReference>
<dbReference type="AlphaFoldDB" id="A0A3B0WMU2"/>
<keyword evidence="3" id="KW-0805">Transcription regulation</keyword>
<dbReference type="InterPro" id="IPR025943">
    <property type="entry name" value="Sigma_54_int_dom_ATP-bd_2"/>
</dbReference>
<dbReference type="InterPro" id="IPR001789">
    <property type="entry name" value="Sig_transdc_resp-reg_receiver"/>
</dbReference>
<dbReference type="PROSITE" id="PS50110">
    <property type="entry name" value="RESPONSE_REGULATORY"/>
    <property type="match status" value="1"/>
</dbReference>
<dbReference type="PANTHER" id="PTHR32071">
    <property type="entry name" value="TRANSCRIPTIONAL REGULATORY PROTEIN"/>
    <property type="match status" value="1"/>
</dbReference>
<dbReference type="EMBL" id="UOFF01000001">
    <property type="protein sequence ID" value="VAW52602.1"/>
    <property type="molecule type" value="Genomic_DNA"/>
</dbReference>
<accession>A0A3B0WMU2</accession>
<dbReference type="CDD" id="cd00009">
    <property type="entry name" value="AAA"/>
    <property type="match status" value="1"/>
</dbReference>
<keyword evidence="4" id="KW-0238">DNA-binding</keyword>
<proteinExistence type="predicted"/>
<feature type="domain" description="Response regulatory" evidence="8">
    <location>
        <begin position="30"/>
        <end position="144"/>
    </location>
</feature>
<dbReference type="SMART" id="SM00382">
    <property type="entry name" value="AAA"/>
    <property type="match status" value="1"/>
</dbReference>
<feature type="non-terminal residue" evidence="9">
    <location>
        <position position="447"/>
    </location>
</feature>
<dbReference type="GO" id="GO:0005524">
    <property type="term" value="F:ATP binding"/>
    <property type="evidence" value="ECO:0007669"/>
    <property type="project" value="UniProtKB-KW"/>
</dbReference>
<protein>
    <submittedName>
        <fullName evidence="9">Nitrogen regulation protein NR(I)</fullName>
    </submittedName>
</protein>
<feature type="domain" description="Sigma-54 factor interaction" evidence="7">
    <location>
        <begin position="168"/>
        <end position="397"/>
    </location>
</feature>
<evidence type="ECO:0000259" key="8">
    <source>
        <dbReference type="PROSITE" id="PS50110"/>
    </source>
</evidence>
<evidence type="ECO:0000256" key="2">
    <source>
        <dbReference type="ARBA" id="ARBA00022840"/>
    </source>
</evidence>
<dbReference type="SUPFAM" id="SSF52540">
    <property type="entry name" value="P-loop containing nucleoside triphosphate hydrolases"/>
    <property type="match status" value="1"/>
</dbReference>
<dbReference type="GO" id="GO:0003677">
    <property type="term" value="F:DNA binding"/>
    <property type="evidence" value="ECO:0007669"/>
    <property type="project" value="UniProtKB-KW"/>
</dbReference>
<dbReference type="InterPro" id="IPR003593">
    <property type="entry name" value="AAA+_ATPase"/>
</dbReference>
<dbReference type="InterPro" id="IPR027417">
    <property type="entry name" value="P-loop_NTPase"/>
</dbReference>
<dbReference type="InterPro" id="IPR058031">
    <property type="entry name" value="AAA_lid_NorR"/>
</dbReference>
<dbReference type="Pfam" id="PF25601">
    <property type="entry name" value="AAA_lid_14"/>
    <property type="match status" value="1"/>
</dbReference>
<dbReference type="Gene3D" id="3.40.50.2300">
    <property type="match status" value="1"/>
</dbReference>
<evidence type="ECO:0000256" key="1">
    <source>
        <dbReference type="ARBA" id="ARBA00022741"/>
    </source>
</evidence>
<dbReference type="Pfam" id="PF00158">
    <property type="entry name" value="Sigma54_activat"/>
    <property type="match status" value="1"/>
</dbReference>
<keyword evidence="1" id="KW-0547">Nucleotide-binding</keyword>
<evidence type="ECO:0000256" key="6">
    <source>
        <dbReference type="SAM" id="MobiDB-lite"/>
    </source>
</evidence>
<evidence type="ECO:0000259" key="7">
    <source>
        <dbReference type="PROSITE" id="PS50045"/>
    </source>
</evidence>
<dbReference type="FunFam" id="3.40.50.300:FF:000006">
    <property type="entry name" value="DNA-binding transcriptional regulator NtrC"/>
    <property type="match status" value="1"/>
</dbReference>
<dbReference type="SUPFAM" id="SSF52172">
    <property type="entry name" value="CheY-like"/>
    <property type="match status" value="1"/>
</dbReference>
<sequence length="447" mass="49975">MKTKTAPKKSSKKTQETPTETIQTNKITYRLLLVDDDDGLRELLRMFLESIGHQVTSHSSAEDAKIALNDTTFDLIISDLCMGPLDGISLLNSVQELTTPPPFIIMSAYGDIPNAVEAMRNGAFHYLTKPFSNHELQLLITEALEHSSDIRETELLRKEVKANSFQGYVYKSPETAKLLDKIQRFARSNSSVFLTGESGTGKEVSARYLHKLSDRADKPFLAINCGAIPENLLESELFGHVKGSFTGASQNHEGLLSRANGGTVLFDEIGDLPLTLQVKLLRVLQERQIRPIGSSKEIPIDVRIISATHQDIQLMVTNNEFRQDLYYRLHVIPIHIPPLRDRREDIPLLAQVFLDNAATHLKNNIQGFTRAAMELLITRAWPGNIRELNNVVEYAAALVEGDWIDTDAIPAPLTATDNNGHLPPLVEAKAHFENNYLEHLMRVTEGN</sequence>
<organism evidence="9">
    <name type="scientific">hydrothermal vent metagenome</name>
    <dbReference type="NCBI Taxonomy" id="652676"/>
    <lineage>
        <taxon>unclassified sequences</taxon>
        <taxon>metagenomes</taxon>
        <taxon>ecological metagenomes</taxon>
    </lineage>
</organism>
<evidence type="ECO:0000256" key="5">
    <source>
        <dbReference type="ARBA" id="ARBA00023163"/>
    </source>
</evidence>
<reference evidence="9" key="1">
    <citation type="submission" date="2018-06" db="EMBL/GenBank/DDBJ databases">
        <authorList>
            <person name="Zhirakovskaya E."/>
        </authorList>
    </citation>
    <scope>NUCLEOTIDE SEQUENCE</scope>
</reference>
<dbReference type="PROSITE" id="PS00688">
    <property type="entry name" value="SIGMA54_INTERACT_3"/>
    <property type="match status" value="1"/>
</dbReference>
<dbReference type="PANTHER" id="PTHR32071:SF116">
    <property type="entry name" value="TRANSCRIPTIONAL REGULATORY PROTEIN GLRR"/>
    <property type="match status" value="1"/>
</dbReference>
<gene>
    <name evidence="9" type="ORF">MNBD_GAMMA07-2054</name>
</gene>
<evidence type="ECO:0000256" key="3">
    <source>
        <dbReference type="ARBA" id="ARBA00023015"/>
    </source>
</evidence>
<feature type="region of interest" description="Disordered" evidence="6">
    <location>
        <begin position="1"/>
        <end position="20"/>
    </location>
</feature>
<feature type="compositionally biased region" description="Basic residues" evidence="6">
    <location>
        <begin position="1"/>
        <end position="12"/>
    </location>
</feature>
<dbReference type="SMART" id="SM00448">
    <property type="entry name" value="REC"/>
    <property type="match status" value="1"/>
</dbReference>
<dbReference type="PROSITE" id="PS00676">
    <property type="entry name" value="SIGMA54_INTERACT_2"/>
    <property type="match status" value="1"/>
</dbReference>